<sequence>MAAYDGYNKSNKIIDEKEDTVNGNRIRRVLDSYDQKTKMKRHLSNNEESVENNGEWVQVNGKRKVQKREGNQRNQLSDFDEEDYDERLGNKVLTKKNHTTRIISNSNITTASSIQLSKSTNKQHVNNVRYSSDDDGQNSTEISYQALKYASDNSLAPVKI</sequence>
<dbReference type="EMBL" id="CAJOBA010007650">
    <property type="protein sequence ID" value="CAF3808433.1"/>
    <property type="molecule type" value="Genomic_DNA"/>
</dbReference>
<feature type="non-terminal residue" evidence="2">
    <location>
        <position position="160"/>
    </location>
</feature>
<accession>A0A8S2DSJ1</accession>
<dbReference type="AlphaFoldDB" id="A0A8S2DSJ1"/>
<evidence type="ECO:0000256" key="1">
    <source>
        <dbReference type="SAM" id="MobiDB-lite"/>
    </source>
</evidence>
<comment type="caution">
    <text evidence="2">The sequence shown here is derived from an EMBL/GenBank/DDBJ whole genome shotgun (WGS) entry which is preliminary data.</text>
</comment>
<organism evidence="2 4">
    <name type="scientific">Didymodactylos carnosus</name>
    <dbReference type="NCBI Taxonomy" id="1234261"/>
    <lineage>
        <taxon>Eukaryota</taxon>
        <taxon>Metazoa</taxon>
        <taxon>Spiralia</taxon>
        <taxon>Gnathifera</taxon>
        <taxon>Rotifera</taxon>
        <taxon>Eurotatoria</taxon>
        <taxon>Bdelloidea</taxon>
        <taxon>Philodinida</taxon>
        <taxon>Philodinidae</taxon>
        <taxon>Didymodactylos</taxon>
    </lineage>
</organism>
<dbReference type="Proteomes" id="UP000677228">
    <property type="component" value="Unassembled WGS sequence"/>
</dbReference>
<evidence type="ECO:0000313" key="4">
    <source>
        <dbReference type="Proteomes" id="UP000677228"/>
    </source>
</evidence>
<name>A0A8S2DSJ1_9BILA</name>
<dbReference type="Proteomes" id="UP000682733">
    <property type="component" value="Unassembled WGS sequence"/>
</dbReference>
<protein>
    <submittedName>
        <fullName evidence="2">Uncharacterized protein</fullName>
    </submittedName>
</protein>
<evidence type="ECO:0000313" key="3">
    <source>
        <dbReference type="EMBL" id="CAF3808433.1"/>
    </source>
</evidence>
<proteinExistence type="predicted"/>
<gene>
    <name evidence="2" type="ORF">OVA965_LOCUS16448</name>
    <name evidence="3" type="ORF">TMI583_LOCUS16457</name>
</gene>
<evidence type="ECO:0000313" key="2">
    <source>
        <dbReference type="EMBL" id="CAF1040231.1"/>
    </source>
</evidence>
<dbReference type="EMBL" id="CAJNOK010007639">
    <property type="protein sequence ID" value="CAF1040231.1"/>
    <property type="molecule type" value="Genomic_DNA"/>
</dbReference>
<reference evidence="2" key="1">
    <citation type="submission" date="2021-02" db="EMBL/GenBank/DDBJ databases">
        <authorList>
            <person name="Nowell W R."/>
        </authorList>
    </citation>
    <scope>NUCLEOTIDE SEQUENCE</scope>
</reference>
<feature type="region of interest" description="Disordered" evidence="1">
    <location>
        <begin position="62"/>
        <end position="82"/>
    </location>
</feature>